<reference evidence="3" key="1">
    <citation type="journal article" date="2014" name="Front. Microbiol.">
        <title>High frequency of phylogenetically diverse reductive dehalogenase-homologous genes in deep subseafloor sedimentary metagenomes.</title>
        <authorList>
            <person name="Kawai M."/>
            <person name="Futagami T."/>
            <person name="Toyoda A."/>
            <person name="Takaki Y."/>
            <person name="Nishi S."/>
            <person name="Hori S."/>
            <person name="Arai W."/>
            <person name="Tsubouchi T."/>
            <person name="Morono Y."/>
            <person name="Uchiyama I."/>
            <person name="Ito T."/>
            <person name="Fujiyama A."/>
            <person name="Inagaki F."/>
            <person name="Takami H."/>
        </authorList>
    </citation>
    <scope>NUCLEOTIDE SEQUENCE</scope>
    <source>
        <strain evidence="3">Expedition CK06-06</strain>
    </source>
</reference>
<dbReference type="Pfam" id="PF00691">
    <property type="entry name" value="OmpA"/>
    <property type="match status" value="1"/>
</dbReference>
<gene>
    <name evidence="3" type="ORF">S01H1_59319</name>
</gene>
<evidence type="ECO:0000256" key="1">
    <source>
        <dbReference type="SAM" id="MobiDB-lite"/>
    </source>
</evidence>
<feature type="non-terminal residue" evidence="3">
    <location>
        <position position="1"/>
    </location>
</feature>
<dbReference type="EMBL" id="BARS01038797">
    <property type="protein sequence ID" value="GAG14087.1"/>
    <property type="molecule type" value="Genomic_DNA"/>
</dbReference>
<dbReference type="PANTHER" id="PTHR30329">
    <property type="entry name" value="STATOR ELEMENT OF FLAGELLAR MOTOR COMPLEX"/>
    <property type="match status" value="1"/>
</dbReference>
<dbReference type="PROSITE" id="PS51123">
    <property type="entry name" value="OMPA_2"/>
    <property type="match status" value="1"/>
</dbReference>
<dbReference type="AlphaFoldDB" id="X0VSH6"/>
<protein>
    <recommendedName>
        <fullName evidence="2">OmpA-like domain-containing protein</fullName>
    </recommendedName>
</protein>
<dbReference type="PANTHER" id="PTHR30329:SF21">
    <property type="entry name" value="LIPOPROTEIN YIAD-RELATED"/>
    <property type="match status" value="1"/>
</dbReference>
<organism evidence="3">
    <name type="scientific">marine sediment metagenome</name>
    <dbReference type="NCBI Taxonomy" id="412755"/>
    <lineage>
        <taxon>unclassified sequences</taxon>
        <taxon>metagenomes</taxon>
        <taxon>ecological metagenomes</taxon>
    </lineage>
</organism>
<dbReference type="CDD" id="cd07185">
    <property type="entry name" value="OmpA_C-like"/>
    <property type="match status" value="1"/>
</dbReference>
<evidence type="ECO:0000259" key="2">
    <source>
        <dbReference type="PROSITE" id="PS51123"/>
    </source>
</evidence>
<sequence>PFTETKRGIVISLAAEVLFGTGEADLKSGAKGALNRVINIMKRYPDRKISIEGHTDNIPISTARFPNNQVLSEERAKSILKHLAGKTQISPDRFSTKGLGETRSIAPNTTEEGRKKNRRVEIILLK</sequence>
<proteinExistence type="predicted"/>
<dbReference type="Gene3D" id="3.30.1330.60">
    <property type="entry name" value="OmpA-like domain"/>
    <property type="match status" value="1"/>
</dbReference>
<name>X0VSH6_9ZZZZ</name>
<accession>X0VSH6</accession>
<dbReference type="InterPro" id="IPR006665">
    <property type="entry name" value="OmpA-like"/>
</dbReference>
<feature type="region of interest" description="Disordered" evidence="1">
    <location>
        <begin position="91"/>
        <end position="113"/>
    </location>
</feature>
<evidence type="ECO:0000313" key="3">
    <source>
        <dbReference type="EMBL" id="GAG14087.1"/>
    </source>
</evidence>
<dbReference type="InterPro" id="IPR036737">
    <property type="entry name" value="OmpA-like_sf"/>
</dbReference>
<comment type="caution">
    <text evidence="3">The sequence shown here is derived from an EMBL/GenBank/DDBJ whole genome shotgun (WGS) entry which is preliminary data.</text>
</comment>
<dbReference type="InterPro" id="IPR050330">
    <property type="entry name" value="Bact_OuterMem_StrucFunc"/>
</dbReference>
<dbReference type="SUPFAM" id="SSF103088">
    <property type="entry name" value="OmpA-like"/>
    <property type="match status" value="1"/>
</dbReference>
<feature type="domain" description="OmpA-like" evidence="2">
    <location>
        <begin position="6"/>
        <end position="126"/>
    </location>
</feature>